<dbReference type="GO" id="GO:0009098">
    <property type="term" value="P:L-leucine biosynthetic process"/>
    <property type="evidence" value="ECO:0007669"/>
    <property type="project" value="UniProtKB-UniRule"/>
</dbReference>
<organism evidence="14 15">
    <name type="scientific">Zhihengliuella flava</name>
    <dbReference type="NCBI Taxonomy" id="1285193"/>
    <lineage>
        <taxon>Bacteria</taxon>
        <taxon>Bacillati</taxon>
        <taxon>Actinomycetota</taxon>
        <taxon>Actinomycetes</taxon>
        <taxon>Micrococcales</taxon>
        <taxon>Micrococcaceae</taxon>
        <taxon>Zhihengliuella</taxon>
    </lineage>
</organism>
<dbReference type="GO" id="GO:0003862">
    <property type="term" value="F:3-isopropylmalate dehydrogenase activity"/>
    <property type="evidence" value="ECO:0007669"/>
    <property type="project" value="UniProtKB-UniRule"/>
</dbReference>
<evidence type="ECO:0000256" key="12">
    <source>
        <dbReference type="HAMAP-Rule" id="MF_01035"/>
    </source>
</evidence>
<dbReference type="AlphaFoldDB" id="A0A931D7M9"/>
<comment type="subcellular location">
    <subcellularLocation>
        <location evidence="12">Cytoplasm</location>
    </subcellularLocation>
</comment>
<comment type="cofactor">
    <cofactor evidence="2">
        <name>Mn(2+)</name>
        <dbReference type="ChEBI" id="CHEBI:29035"/>
    </cofactor>
</comment>
<feature type="binding site" evidence="12">
    <location>
        <position position="249"/>
    </location>
    <ligand>
        <name>Mg(2+)</name>
        <dbReference type="ChEBI" id="CHEBI:18420"/>
    </ligand>
</feature>
<comment type="cofactor">
    <cofactor evidence="12">
        <name>Mg(2+)</name>
        <dbReference type="ChEBI" id="CHEBI:18420"/>
    </cofactor>
    <cofactor evidence="12">
        <name>Mn(2+)</name>
        <dbReference type="ChEBI" id="CHEBI:29035"/>
    </cofactor>
    <text evidence="12">Binds 1 Mg(2+) or Mn(2+) ion per subunit.</text>
</comment>
<evidence type="ECO:0000256" key="2">
    <source>
        <dbReference type="ARBA" id="ARBA00001936"/>
    </source>
</evidence>
<dbReference type="InterPro" id="IPR023698">
    <property type="entry name" value="LeuB_actb"/>
</dbReference>
<gene>
    <name evidence="12" type="primary">leuB</name>
    <name evidence="14" type="ORF">IW252_000344</name>
</gene>
<keyword evidence="4 12" id="KW-0963">Cytoplasm</keyword>
<accession>A0A931D7M9</accession>
<comment type="function">
    <text evidence="12">Catalyzes the oxidation of 3-carboxy-2-hydroxy-4-methylpentanoate (3-isopropylmalate) to 3-carboxy-4-methyl-2-oxopentanoate. The product decarboxylates to 4-methyl-2 oxopentanoate.</text>
</comment>
<evidence type="ECO:0000256" key="8">
    <source>
        <dbReference type="ARBA" id="ARBA00023002"/>
    </source>
</evidence>
<evidence type="ECO:0000256" key="1">
    <source>
        <dbReference type="ARBA" id="ARBA00000624"/>
    </source>
</evidence>
<keyword evidence="6 12" id="KW-0479">Metal-binding</keyword>
<dbReference type="PANTHER" id="PTHR43275:SF1">
    <property type="entry name" value="D-MALATE DEHYDROGENASE [DECARBOXYLATING]"/>
    <property type="match status" value="1"/>
</dbReference>
<evidence type="ECO:0000313" key="15">
    <source>
        <dbReference type="Proteomes" id="UP000625033"/>
    </source>
</evidence>
<dbReference type="InterPro" id="IPR050501">
    <property type="entry name" value="ICDH/IPMDH"/>
</dbReference>
<dbReference type="HAMAP" id="MF_01035">
    <property type="entry name" value="LeuB_type2"/>
    <property type="match status" value="1"/>
</dbReference>
<evidence type="ECO:0000256" key="3">
    <source>
        <dbReference type="ARBA" id="ARBA00022430"/>
    </source>
</evidence>
<evidence type="ECO:0000256" key="11">
    <source>
        <dbReference type="ARBA" id="ARBA00023304"/>
    </source>
</evidence>
<evidence type="ECO:0000256" key="5">
    <source>
        <dbReference type="ARBA" id="ARBA00022605"/>
    </source>
</evidence>
<dbReference type="GO" id="GO:0000287">
    <property type="term" value="F:magnesium ion binding"/>
    <property type="evidence" value="ECO:0007669"/>
    <property type="project" value="InterPro"/>
</dbReference>
<sequence length="353" mass="37286">MSNRSIDLAVIPGDGIGPEVIAEAVKVLHRATEAADVSVNLTEYALGAEHWLASGEVLNDDTLASIRGHEAILFGAVGAAPGDTRIPSGLIERDLLLKLRFSLDHYVNLRPAKLFPGVPSPLAHPGEIDFVVVREGTEGPYVGNGGALRVGTAHEIATEVSVNTAHGVERVVRDAFARAAQRPRKKVTLVHKHNVLVHAGHLWRRTVEAVAAEFPDVSHDYMHVDAATIFMTTDPSRFDVIVTDNLFGDILTDLAGAVTGGIGLAASGNLNMDRTEPSMFEPVHGSAPDIAGQQKADPTAAILSVALLLEHLGMDDAAASVTRAVEEDITSRAELTDERGTSEIGDAIAGLVA</sequence>
<dbReference type="RefSeq" id="WP_196834994.1">
    <property type="nucleotide sequence ID" value="NZ_JADOTZ010000001.1"/>
</dbReference>
<name>A0A931D7M9_9MICC</name>
<keyword evidence="5 12" id="KW-0028">Amino-acid biosynthesis</keyword>
<proteinExistence type="inferred from homology"/>
<dbReference type="InterPro" id="IPR019818">
    <property type="entry name" value="IsoCit/isopropylmalate_DH_CS"/>
</dbReference>
<evidence type="ECO:0000256" key="9">
    <source>
        <dbReference type="ARBA" id="ARBA00023027"/>
    </source>
</evidence>
<evidence type="ECO:0000256" key="6">
    <source>
        <dbReference type="ARBA" id="ARBA00022723"/>
    </source>
</evidence>
<feature type="binding site" evidence="12">
    <location>
        <position position="100"/>
    </location>
    <ligand>
        <name>substrate</name>
    </ligand>
</feature>
<dbReference type="NCBIfam" id="NF002898">
    <property type="entry name" value="PRK03437.1"/>
    <property type="match status" value="1"/>
</dbReference>
<comment type="pathway">
    <text evidence="12">Amino-acid biosynthesis; L-leucine biosynthesis; L-leucine from 3-methyl-2-oxobutanoate: step 3/4.</text>
</comment>
<comment type="similarity">
    <text evidence="12">Belongs to the isocitrate and isopropylmalate dehydrogenases family. LeuB type 2 subfamily.</text>
</comment>
<keyword evidence="11 12" id="KW-0100">Branched-chain amino acid biosynthesis</keyword>
<keyword evidence="15" id="KW-1185">Reference proteome</keyword>
<feature type="binding site" evidence="12">
    <location>
        <position position="225"/>
    </location>
    <ligand>
        <name>substrate</name>
    </ligand>
</feature>
<keyword evidence="10 12" id="KW-0464">Manganese</keyword>
<dbReference type="EC" id="1.1.1.85" evidence="12"/>
<feature type="binding site" evidence="12">
    <location>
        <position position="225"/>
    </location>
    <ligand>
        <name>Mg(2+)</name>
        <dbReference type="ChEBI" id="CHEBI:18420"/>
    </ligand>
</feature>
<dbReference type="Pfam" id="PF00180">
    <property type="entry name" value="Iso_dh"/>
    <property type="match status" value="1"/>
</dbReference>
<evidence type="ECO:0000256" key="4">
    <source>
        <dbReference type="ARBA" id="ARBA00022490"/>
    </source>
</evidence>
<dbReference type="GO" id="GO:0005737">
    <property type="term" value="C:cytoplasm"/>
    <property type="evidence" value="ECO:0007669"/>
    <property type="project" value="UniProtKB-SubCell"/>
</dbReference>
<feature type="binding site" evidence="12">
    <location>
        <position position="110"/>
    </location>
    <ligand>
        <name>substrate</name>
    </ligand>
</feature>
<keyword evidence="8 12" id="KW-0560">Oxidoreductase</keyword>
<evidence type="ECO:0000256" key="7">
    <source>
        <dbReference type="ARBA" id="ARBA00022842"/>
    </source>
</evidence>
<feature type="binding site" evidence="12">
    <location>
        <position position="253"/>
    </location>
    <ligand>
        <name>Mg(2+)</name>
        <dbReference type="ChEBI" id="CHEBI:18420"/>
    </ligand>
</feature>
<feature type="binding site" evidence="12">
    <location>
        <begin position="285"/>
        <end position="297"/>
    </location>
    <ligand>
        <name>NAD(+)</name>
        <dbReference type="ChEBI" id="CHEBI:57540"/>
    </ligand>
</feature>
<dbReference type="EMBL" id="JADOTZ010000001">
    <property type="protein sequence ID" value="MBG6083577.1"/>
    <property type="molecule type" value="Genomic_DNA"/>
</dbReference>
<evidence type="ECO:0000256" key="10">
    <source>
        <dbReference type="ARBA" id="ARBA00023211"/>
    </source>
</evidence>
<dbReference type="Gene3D" id="3.40.718.10">
    <property type="entry name" value="Isopropylmalate Dehydrogenase"/>
    <property type="match status" value="1"/>
</dbReference>
<evidence type="ECO:0000259" key="13">
    <source>
        <dbReference type="SMART" id="SM01329"/>
    </source>
</evidence>
<dbReference type="PROSITE" id="PS00470">
    <property type="entry name" value="IDH_IMDH"/>
    <property type="match status" value="1"/>
</dbReference>
<dbReference type="GO" id="GO:0051287">
    <property type="term" value="F:NAD binding"/>
    <property type="evidence" value="ECO:0007669"/>
    <property type="project" value="InterPro"/>
</dbReference>
<keyword evidence="9 12" id="KW-0520">NAD</keyword>
<dbReference type="SUPFAM" id="SSF53659">
    <property type="entry name" value="Isocitrate/Isopropylmalate dehydrogenase-like"/>
    <property type="match status" value="1"/>
</dbReference>
<dbReference type="InterPro" id="IPR024084">
    <property type="entry name" value="IsoPropMal-DH-like_dom"/>
</dbReference>
<feature type="site" description="Important for catalysis" evidence="12">
    <location>
        <position position="192"/>
    </location>
</feature>
<feature type="domain" description="Isopropylmalate dehydrogenase-like" evidence="13">
    <location>
        <begin position="7"/>
        <end position="348"/>
    </location>
</feature>
<comment type="caution">
    <text evidence="14">The sequence shown here is derived from an EMBL/GenBank/DDBJ whole genome shotgun (WGS) entry which is preliminary data.</text>
</comment>
<keyword evidence="3 12" id="KW-0432">Leucine biosynthesis</keyword>
<protein>
    <recommendedName>
        <fullName evidence="12">3-isopropylmalate dehydrogenase</fullName>
        <ecNumber evidence="12">1.1.1.85</ecNumber>
    </recommendedName>
    <alternativeName>
        <fullName evidence="12">3-IPM-DH</fullName>
    </alternativeName>
    <alternativeName>
        <fullName evidence="12">Beta-IPM dehydrogenase</fullName>
        <shortName evidence="12">IMDH</shortName>
    </alternativeName>
</protein>
<feature type="site" description="Important for catalysis" evidence="12">
    <location>
        <position position="141"/>
    </location>
</feature>
<comment type="subunit">
    <text evidence="12">Homodimer.</text>
</comment>
<keyword evidence="7 12" id="KW-0460">Magnesium</keyword>
<dbReference type="PANTHER" id="PTHR43275">
    <property type="entry name" value="D-MALATE DEHYDROGENASE [DECARBOXYLATING]"/>
    <property type="match status" value="1"/>
</dbReference>
<comment type="catalytic activity">
    <reaction evidence="1 12">
        <text>(2R,3S)-3-isopropylmalate + NAD(+) = 4-methyl-2-oxopentanoate + CO2 + NADH</text>
        <dbReference type="Rhea" id="RHEA:32271"/>
        <dbReference type="ChEBI" id="CHEBI:16526"/>
        <dbReference type="ChEBI" id="CHEBI:17865"/>
        <dbReference type="ChEBI" id="CHEBI:35121"/>
        <dbReference type="ChEBI" id="CHEBI:57540"/>
        <dbReference type="ChEBI" id="CHEBI:57945"/>
        <dbReference type="EC" id="1.1.1.85"/>
    </reaction>
</comment>
<dbReference type="Proteomes" id="UP000625033">
    <property type="component" value="Unassembled WGS sequence"/>
</dbReference>
<evidence type="ECO:0000313" key="14">
    <source>
        <dbReference type="EMBL" id="MBG6083577.1"/>
    </source>
</evidence>
<reference evidence="14" key="1">
    <citation type="submission" date="2020-11" db="EMBL/GenBank/DDBJ databases">
        <title>Sequencing the genomes of 1000 actinobacteria strains.</title>
        <authorList>
            <person name="Klenk H.-P."/>
        </authorList>
    </citation>
    <scope>NUCLEOTIDE SEQUENCE</scope>
    <source>
        <strain evidence="14">DSM 26152</strain>
    </source>
</reference>
<feature type="binding site" evidence="12">
    <location>
        <position position="134"/>
    </location>
    <ligand>
        <name>substrate</name>
    </ligand>
</feature>
<dbReference type="SMART" id="SM01329">
    <property type="entry name" value="Iso_dh"/>
    <property type="match status" value="1"/>
</dbReference>